<keyword evidence="1" id="KW-0812">Transmembrane</keyword>
<protein>
    <submittedName>
        <fullName evidence="2">Uncharacterized protein</fullName>
    </submittedName>
</protein>
<dbReference type="Proteomes" id="UP000003009">
    <property type="component" value="Unassembled WGS sequence"/>
</dbReference>
<keyword evidence="3" id="KW-1185">Reference proteome</keyword>
<feature type="transmembrane region" description="Helical" evidence="1">
    <location>
        <begin position="74"/>
        <end position="97"/>
    </location>
</feature>
<evidence type="ECO:0000256" key="1">
    <source>
        <dbReference type="SAM" id="Phobius"/>
    </source>
</evidence>
<proteinExistence type="predicted"/>
<keyword evidence="1" id="KW-1133">Transmembrane helix</keyword>
<evidence type="ECO:0000313" key="2">
    <source>
        <dbReference type="EMBL" id="EEP69021.1"/>
    </source>
</evidence>
<accession>C4GFL7</accession>
<gene>
    <name evidence="2" type="ORF">GCWU000324_00932</name>
</gene>
<sequence>MVGKVCAGAAKGSLKRLNVRFRLPFICGLIAPRTGHADVRVAAALGSALLVAEALLGAVVALELARSLPHLFAVALHALFQGLPVFHALMMLLHALFSLAVHIGVFAAHFACGITGVEACVAQAFAYRAA</sequence>
<dbReference type="AlphaFoldDB" id="C4GFL7"/>
<comment type="caution">
    <text evidence="2">The sequence shown here is derived from an EMBL/GenBank/DDBJ whole genome shotgun (WGS) entry which is preliminary data.</text>
</comment>
<reference evidence="2" key="1">
    <citation type="submission" date="2009-04" db="EMBL/GenBank/DDBJ databases">
        <authorList>
            <person name="Weinstock G."/>
            <person name="Sodergren E."/>
            <person name="Clifton S."/>
            <person name="Fulton L."/>
            <person name="Fulton B."/>
            <person name="Courtney L."/>
            <person name="Fronick C."/>
            <person name="Harrison M."/>
            <person name="Strong C."/>
            <person name="Farmer C."/>
            <person name="Delahaunty K."/>
            <person name="Markovic C."/>
            <person name="Hall O."/>
            <person name="Minx P."/>
            <person name="Tomlinson C."/>
            <person name="Mitreva M."/>
            <person name="Nelson J."/>
            <person name="Hou S."/>
            <person name="Wollam A."/>
            <person name="Pepin K.H."/>
            <person name="Johnson M."/>
            <person name="Bhonagiri V."/>
            <person name="Nash W.E."/>
            <person name="Warren W."/>
            <person name="Chinwalla A."/>
            <person name="Mardis E.R."/>
            <person name="Wilson R.K."/>
        </authorList>
    </citation>
    <scope>NUCLEOTIDE SEQUENCE [LARGE SCALE GENOMIC DNA]</scope>
    <source>
        <strain evidence="2">ATCC 51147</strain>
    </source>
</reference>
<dbReference type="EMBL" id="ACJW02000002">
    <property type="protein sequence ID" value="EEP69021.1"/>
    <property type="molecule type" value="Genomic_DNA"/>
</dbReference>
<feature type="transmembrane region" description="Helical" evidence="1">
    <location>
        <begin position="41"/>
        <end position="62"/>
    </location>
</feature>
<dbReference type="HOGENOM" id="CLU_1935222_0_0_4"/>
<evidence type="ECO:0000313" key="3">
    <source>
        <dbReference type="Proteomes" id="UP000003009"/>
    </source>
</evidence>
<organism evidence="2 3">
    <name type="scientific">Kingella oralis ATCC 51147</name>
    <dbReference type="NCBI Taxonomy" id="629741"/>
    <lineage>
        <taxon>Bacteria</taxon>
        <taxon>Pseudomonadati</taxon>
        <taxon>Pseudomonadota</taxon>
        <taxon>Betaproteobacteria</taxon>
        <taxon>Neisseriales</taxon>
        <taxon>Neisseriaceae</taxon>
        <taxon>Kingella</taxon>
    </lineage>
</organism>
<name>C4GFL7_9NEIS</name>
<keyword evidence="1" id="KW-0472">Membrane</keyword>